<name>A0ABP8V1G1_9GAMM</name>
<dbReference type="Proteomes" id="UP001500604">
    <property type="component" value="Unassembled WGS sequence"/>
</dbReference>
<organism evidence="1 2">
    <name type="scientific">Kistimonas scapharcae</name>
    <dbReference type="NCBI Taxonomy" id="1036133"/>
    <lineage>
        <taxon>Bacteria</taxon>
        <taxon>Pseudomonadati</taxon>
        <taxon>Pseudomonadota</taxon>
        <taxon>Gammaproteobacteria</taxon>
        <taxon>Oceanospirillales</taxon>
        <taxon>Endozoicomonadaceae</taxon>
        <taxon>Kistimonas</taxon>
    </lineage>
</organism>
<keyword evidence="2" id="KW-1185">Reference proteome</keyword>
<evidence type="ECO:0000313" key="1">
    <source>
        <dbReference type="EMBL" id="GAA4649606.1"/>
    </source>
</evidence>
<proteinExistence type="predicted"/>
<evidence type="ECO:0000313" key="2">
    <source>
        <dbReference type="Proteomes" id="UP001500604"/>
    </source>
</evidence>
<accession>A0ABP8V1G1</accession>
<sequence>MLSINDKKVLCDCPNKQLFSSRQMPIVVRMGVRASDPLVVWGNELSGKYSKTGT</sequence>
<protein>
    <submittedName>
        <fullName evidence="1">Uncharacterized protein</fullName>
    </submittedName>
</protein>
<comment type="caution">
    <text evidence="1">The sequence shown here is derived from an EMBL/GenBank/DDBJ whole genome shotgun (WGS) entry which is preliminary data.</text>
</comment>
<reference evidence="2" key="1">
    <citation type="journal article" date="2019" name="Int. J. Syst. Evol. Microbiol.">
        <title>The Global Catalogue of Microorganisms (GCM) 10K type strain sequencing project: providing services to taxonomists for standard genome sequencing and annotation.</title>
        <authorList>
            <consortium name="The Broad Institute Genomics Platform"/>
            <consortium name="The Broad Institute Genome Sequencing Center for Infectious Disease"/>
            <person name="Wu L."/>
            <person name="Ma J."/>
        </authorList>
    </citation>
    <scope>NUCLEOTIDE SEQUENCE [LARGE SCALE GENOMIC DNA]</scope>
    <source>
        <strain evidence="2">JCM 17805</strain>
    </source>
</reference>
<gene>
    <name evidence="1" type="ORF">GCM10023116_18800</name>
</gene>
<dbReference type="EMBL" id="BAABFL010000173">
    <property type="protein sequence ID" value="GAA4649606.1"/>
    <property type="molecule type" value="Genomic_DNA"/>
</dbReference>